<comment type="subcellular location">
    <subcellularLocation>
        <location evidence="1 13">Cytoplasm</location>
    </subcellularLocation>
</comment>
<protein>
    <recommendedName>
        <fullName evidence="13">Cysteine--tRNA ligase</fullName>
        <ecNumber evidence="13">6.1.1.16</ecNumber>
    </recommendedName>
    <alternativeName>
        <fullName evidence="13">Cysteinyl-tRNA synthetase</fullName>
        <shortName evidence="13">CysRS</shortName>
    </alternativeName>
</protein>
<dbReference type="AlphaFoldDB" id="A0A511MWM0"/>
<dbReference type="PRINTS" id="PR00983">
    <property type="entry name" value="TRNASYNTHCYS"/>
</dbReference>
<evidence type="ECO:0000256" key="1">
    <source>
        <dbReference type="ARBA" id="ARBA00004496"/>
    </source>
</evidence>
<dbReference type="FunFam" id="3.40.50.620:FF:000130">
    <property type="entry name" value="Cysteine--tRNA ligase"/>
    <property type="match status" value="1"/>
</dbReference>
<dbReference type="InterPro" id="IPR014729">
    <property type="entry name" value="Rossmann-like_a/b/a_fold"/>
</dbReference>
<dbReference type="InterPro" id="IPR009080">
    <property type="entry name" value="tRNAsynth_Ia_anticodon-bd"/>
</dbReference>
<dbReference type="SUPFAM" id="SSF47323">
    <property type="entry name" value="Anticodon-binding domain of a subclass of class I aminoacyl-tRNA synthetases"/>
    <property type="match status" value="1"/>
</dbReference>
<feature type="domain" description="Cysteinyl-tRNA synthetase class Ia DALR" evidence="14">
    <location>
        <begin position="363"/>
        <end position="427"/>
    </location>
</feature>
<keyword evidence="6 13" id="KW-0479">Metal-binding</keyword>
<comment type="similarity">
    <text evidence="2 13">Belongs to the class-I aminoacyl-tRNA synthetase family.</text>
</comment>
<dbReference type="HAMAP" id="MF_00041">
    <property type="entry name" value="Cys_tRNA_synth"/>
    <property type="match status" value="1"/>
</dbReference>
<feature type="binding site" evidence="13">
    <location>
        <position position="246"/>
    </location>
    <ligand>
        <name>Zn(2+)</name>
        <dbReference type="ChEBI" id="CHEBI:29105"/>
    </ligand>
</feature>
<keyword evidence="11 13" id="KW-0030">Aminoacyl-tRNA synthetase</keyword>
<evidence type="ECO:0000256" key="8">
    <source>
        <dbReference type="ARBA" id="ARBA00022833"/>
    </source>
</evidence>
<accession>A0A511MWM0</accession>
<dbReference type="InterPro" id="IPR015273">
    <property type="entry name" value="Cys-tRNA-synt_Ia_DALR"/>
</dbReference>
<dbReference type="GO" id="GO:0004817">
    <property type="term" value="F:cysteine-tRNA ligase activity"/>
    <property type="evidence" value="ECO:0007669"/>
    <property type="project" value="UniProtKB-UniRule"/>
</dbReference>
<dbReference type="PANTHER" id="PTHR10890:SF3">
    <property type="entry name" value="CYSTEINE--TRNA LIGASE, CYTOPLASMIC"/>
    <property type="match status" value="1"/>
</dbReference>
<reference evidence="15 16" key="1">
    <citation type="submission" date="2019-07" db="EMBL/GenBank/DDBJ databases">
        <title>Whole genome shotgun sequence of Deinococcus cellulosilyticus NBRC 106333.</title>
        <authorList>
            <person name="Hosoyama A."/>
            <person name="Uohara A."/>
            <person name="Ohji S."/>
            <person name="Ichikawa N."/>
        </authorList>
    </citation>
    <scope>NUCLEOTIDE SEQUENCE [LARGE SCALE GENOMIC DNA]</scope>
    <source>
        <strain evidence="15 16">NBRC 106333</strain>
    </source>
</reference>
<evidence type="ECO:0000256" key="6">
    <source>
        <dbReference type="ARBA" id="ARBA00022723"/>
    </source>
</evidence>
<dbReference type="OrthoDB" id="9815130at2"/>
<evidence type="ECO:0000256" key="3">
    <source>
        <dbReference type="ARBA" id="ARBA00011245"/>
    </source>
</evidence>
<evidence type="ECO:0000256" key="4">
    <source>
        <dbReference type="ARBA" id="ARBA00022490"/>
    </source>
</evidence>
<dbReference type="GO" id="GO:0006423">
    <property type="term" value="P:cysteinyl-tRNA aminoacylation"/>
    <property type="evidence" value="ECO:0007669"/>
    <property type="project" value="UniProtKB-UniRule"/>
</dbReference>
<dbReference type="GO" id="GO:0005829">
    <property type="term" value="C:cytosol"/>
    <property type="evidence" value="ECO:0007669"/>
    <property type="project" value="TreeGrafter"/>
</dbReference>
<evidence type="ECO:0000259" key="14">
    <source>
        <dbReference type="SMART" id="SM00840"/>
    </source>
</evidence>
<keyword evidence="16" id="KW-1185">Reference proteome</keyword>
<feature type="binding site" evidence="13">
    <location>
        <position position="281"/>
    </location>
    <ligand>
        <name>ATP</name>
        <dbReference type="ChEBI" id="CHEBI:30616"/>
    </ligand>
</feature>
<keyword evidence="5 13" id="KW-0436">Ligase</keyword>
<evidence type="ECO:0000313" key="16">
    <source>
        <dbReference type="Proteomes" id="UP000321306"/>
    </source>
</evidence>
<keyword evidence="9 13" id="KW-0067">ATP-binding</keyword>
<dbReference type="Pfam" id="PF09190">
    <property type="entry name" value="DALR_2"/>
    <property type="match status" value="1"/>
</dbReference>
<comment type="catalytic activity">
    <reaction evidence="12 13">
        <text>tRNA(Cys) + L-cysteine + ATP = L-cysteinyl-tRNA(Cys) + AMP + diphosphate</text>
        <dbReference type="Rhea" id="RHEA:17773"/>
        <dbReference type="Rhea" id="RHEA-COMP:9661"/>
        <dbReference type="Rhea" id="RHEA-COMP:9679"/>
        <dbReference type="ChEBI" id="CHEBI:30616"/>
        <dbReference type="ChEBI" id="CHEBI:33019"/>
        <dbReference type="ChEBI" id="CHEBI:35235"/>
        <dbReference type="ChEBI" id="CHEBI:78442"/>
        <dbReference type="ChEBI" id="CHEBI:78517"/>
        <dbReference type="ChEBI" id="CHEBI:456215"/>
        <dbReference type="EC" id="6.1.1.16"/>
    </reaction>
</comment>
<gene>
    <name evidence="13 15" type="primary">cysS</name>
    <name evidence="15" type="ORF">DC3_06040</name>
</gene>
<dbReference type="EC" id="6.1.1.16" evidence="13"/>
<dbReference type="Pfam" id="PF01406">
    <property type="entry name" value="tRNA-synt_1e"/>
    <property type="match status" value="1"/>
</dbReference>
<evidence type="ECO:0000256" key="5">
    <source>
        <dbReference type="ARBA" id="ARBA00022598"/>
    </source>
</evidence>
<dbReference type="RefSeq" id="WP_146882177.1">
    <property type="nucleotide sequence ID" value="NZ_BJXB01000002.1"/>
</dbReference>
<feature type="short sequence motif" description="'HIGH' region" evidence="13">
    <location>
        <begin position="32"/>
        <end position="42"/>
    </location>
</feature>
<organism evidence="15 16">
    <name type="scientific">Deinococcus cellulosilyticus (strain DSM 18568 / NBRC 106333 / KACC 11606 / 5516J-15)</name>
    <dbReference type="NCBI Taxonomy" id="1223518"/>
    <lineage>
        <taxon>Bacteria</taxon>
        <taxon>Thermotogati</taxon>
        <taxon>Deinococcota</taxon>
        <taxon>Deinococci</taxon>
        <taxon>Deinococcales</taxon>
        <taxon>Deinococcaceae</taxon>
        <taxon>Deinococcus</taxon>
    </lineage>
</organism>
<comment type="cofactor">
    <cofactor evidence="13">
        <name>Zn(2+)</name>
        <dbReference type="ChEBI" id="CHEBI:29105"/>
    </cofactor>
    <text evidence="13">Binds 1 zinc ion per subunit.</text>
</comment>
<dbReference type="PANTHER" id="PTHR10890">
    <property type="entry name" value="CYSTEINYL-TRNA SYNTHETASE"/>
    <property type="match status" value="1"/>
</dbReference>
<keyword evidence="10 13" id="KW-0648">Protein biosynthesis</keyword>
<dbReference type="EMBL" id="BJXB01000002">
    <property type="protein sequence ID" value="GEM44969.1"/>
    <property type="molecule type" value="Genomic_DNA"/>
</dbReference>
<comment type="subunit">
    <text evidence="3 13">Monomer.</text>
</comment>
<evidence type="ECO:0000256" key="13">
    <source>
        <dbReference type="HAMAP-Rule" id="MF_00041"/>
    </source>
</evidence>
<keyword evidence="7 13" id="KW-0547">Nucleotide-binding</keyword>
<evidence type="ECO:0000313" key="15">
    <source>
        <dbReference type="EMBL" id="GEM44969.1"/>
    </source>
</evidence>
<feature type="binding site" evidence="13">
    <location>
        <position position="30"/>
    </location>
    <ligand>
        <name>Zn(2+)</name>
        <dbReference type="ChEBI" id="CHEBI:29105"/>
    </ligand>
</feature>
<feature type="binding site" evidence="13">
    <location>
        <position position="250"/>
    </location>
    <ligand>
        <name>Zn(2+)</name>
        <dbReference type="ChEBI" id="CHEBI:29105"/>
    </ligand>
</feature>
<dbReference type="CDD" id="cd00672">
    <property type="entry name" value="CysRS_core"/>
    <property type="match status" value="1"/>
</dbReference>
<dbReference type="GO" id="GO:0008270">
    <property type="term" value="F:zinc ion binding"/>
    <property type="evidence" value="ECO:0007669"/>
    <property type="project" value="UniProtKB-UniRule"/>
</dbReference>
<evidence type="ECO:0000256" key="12">
    <source>
        <dbReference type="ARBA" id="ARBA00047398"/>
    </source>
</evidence>
<evidence type="ECO:0000256" key="7">
    <source>
        <dbReference type="ARBA" id="ARBA00022741"/>
    </source>
</evidence>
<keyword evidence="8 13" id="KW-0862">Zinc</keyword>
<feature type="binding site" evidence="13">
    <location>
        <position position="221"/>
    </location>
    <ligand>
        <name>Zn(2+)</name>
        <dbReference type="ChEBI" id="CHEBI:29105"/>
    </ligand>
</feature>
<dbReference type="SMART" id="SM00840">
    <property type="entry name" value="DALR_2"/>
    <property type="match status" value="1"/>
</dbReference>
<evidence type="ECO:0000256" key="2">
    <source>
        <dbReference type="ARBA" id="ARBA00005594"/>
    </source>
</evidence>
<dbReference type="InterPro" id="IPR024909">
    <property type="entry name" value="Cys-tRNA/MSH_ligase"/>
</dbReference>
<dbReference type="NCBIfam" id="TIGR00435">
    <property type="entry name" value="cysS"/>
    <property type="match status" value="1"/>
</dbReference>
<dbReference type="InterPro" id="IPR032678">
    <property type="entry name" value="tRNA-synt_1_cat_dom"/>
</dbReference>
<comment type="caution">
    <text evidence="15">The sequence shown here is derived from an EMBL/GenBank/DDBJ whole genome shotgun (WGS) entry which is preliminary data.</text>
</comment>
<feature type="short sequence motif" description="'KMSKS' region" evidence="13">
    <location>
        <begin position="278"/>
        <end position="282"/>
    </location>
</feature>
<proteinExistence type="inferred from homology"/>
<keyword evidence="4 13" id="KW-0963">Cytoplasm</keyword>
<sequence>MPDIYLYNTLTRQKEPFTPTTPGHVGMYVCGPTVYSDAHLGHAKAQVSFDVVRRYLKHAGYRVRFVSNVTDVGHLTDDSDDGDDKILRRAALEKLEPMEIADKYYWSYFEDMTALNVLKPDITPRATGHVPEQIKLTQELIEKGHAYEVDGSVYFSVTSYAPYGKLSGRKVEDLVSGTREDIREEKHDPRDFALWKRAEKGHIMRWDSPWGEGFPGWHIECSAMSLKYLGENFDIHGGGMDLQFPHHEAEIAQAEAAGHPFARYWIHNNMVTVQGGEKMSKSKGNFTTLKDLFEKYDPMVVRFLLVSSHYRSITEFSEEPLRAAQSGYARLRDTMLEVKRRLETAPEGRHATLEGQLKQHVDTFNEAMSDDFNTPEAVAALFNLTRDVNSALTGSVGKETLQAVLDAYLALGGDVLGLFADRSSDTGNPEVIQTLMELVIDARQNYRATREFQKSDALRARLSAIGVVLEDTPQGTRWKIQ</sequence>
<dbReference type="GO" id="GO:0005524">
    <property type="term" value="F:ATP binding"/>
    <property type="evidence" value="ECO:0007669"/>
    <property type="project" value="UniProtKB-UniRule"/>
</dbReference>
<dbReference type="SUPFAM" id="SSF52374">
    <property type="entry name" value="Nucleotidylyl transferase"/>
    <property type="match status" value="1"/>
</dbReference>
<dbReference type="InterPro" id="IPR015803">
    <property type="entry name" value="Cys-tRNA-ligase"/>
</dbReference>
<dbReference type="Proteomes" id="UP000321306">
    <property type="component" value="Unassembled WGS sequence"/>
</dbReference>
<dbReference type="Gene3D" id="3.40.50.620">
    <property type="entry name" value="HUPs"/>
    <property type="match status" value="1"/>
</dbReference>
<evidence type="ECO:0000256" key="11">
    <source>
        <dbReference type="ARBA" id="ARBA00023146"/>
    </source>
</evidence>
<dbReference type="Gene3D" id="1.20.120.1910">
    <property type="entry name" value="Cysteine-tRNA ligase, C-terminal anti-codon recognition domain"/>
    <property type="match status" value="1"/>
</dbReference>
<evidence type="ECO:0000256" key="9">
    <source>
        <dbReference type="ARBA" id="ARBA00022840"/>
    </source>
</evidence>
<name>A0A511MWM0_DEIC1</name>
<evidence type="ECO:0000256" key="10">
    <source>
        <dbReference type="ARBA" id="ARBA00022917"/>
    </source>
</evidence>